<feature type="signal peptide" evidence="1">
    <location>
        <begin position="1"/>
        <end position="24"/>
    </location>
</feature>
<dbReference type="EMBL" id="JBEDNP010000006">
    <property type="protein sequence ID" value="MEQ3539489.1"/>
    <property type="molecule type" value="Genomic_DNA"/>
</dbReference>
<keyword evidence="3" id="KW-1185">Reference proteome</keyword>
<name>A0ABV1JV92_9PSEU</name>
<evidence type="ECO:0000313" key="3">
    <source>
        <dbReference type="Proteomes" id="UP001464923"/>
    </source>
</evidence>
<reference evidence="2 3" key="1">
    <citation type="submission" date="2024-03" db="EMBL/GenBank/DDBJ databases">
        <title>Draft genome sequence of Pseudonocardia tropica JCM 19149.</title>
        <authorList>
            <person name="Butdee W."/>
            <person name="Duangmal K."/>
        </authorList>
    </citation>
    <scope>NUCLEOTIDE SEQUENCE [LARGE SCALE GENOMIC DNA]</scope>
    <source>
        <strain evidence="2 3">JCM 19149</strain>
    </source>
</reference>
<accession>A0ABV1JV92</accession>
<evidence type="ECO:0000256" key="1">
    <source>
        <dbReference type="SAM" id="SignalP"/>
    </source>
</evidence>
<proteinExistence type="predicted"/>
<comment type="caution">
    <text evidence="2">The sequence shown here is derived from an EMBL/GenBank/DDBJ whole genome shotgun (WGS) entry which is preliminary data.</text>
</comment>
<feature type="chain" id="PRO_5045493416" evidence="1">
    <location>
        <begin position="25"/>
        <end position="94"/>
    </location>
</feature>
<protein>
    <submittedName>
        <fullName evidence="2">Uncharacterized protein</fullName>
    </submittedName>
</protein>
<evidence type="ECO:0000313" key="2">
    <source>
        <dbReference type="EMBL" id="MEQ3539489.1"/>
    </source>
</evidence>
<dbReference type="Proteomes" id="UP001464923">
    <property type="component" value="Unassembled WGS sequence"/>
</dbReference>
<organism evidence="2 3">
    <name type="scientific">Pseudonocardia tropica</name>
    <dbReference type="NCBI Taxonomy" id="681289"/>
    <lineage>
        <taxon>Bacteria</taxon>
        <taxon>Bacillati</taxon>
        <taxon>Actinomycetota</taxon>
        <taxon>Actinomycetes</taxon>
        <taxon>Pseudonocardiales</taxon>
        <taxon>Pseudonocardiaceae</taxon>
        <taxon>Pseudonocardia</taxon>
    </lineage>
</organism>
<gene>
    <name evidence="2" type="ORF">WHI96_11695</name>
</gene>
<keyword evidence="1" id="KW-0732">Signal</keyword>
<sequence length="94" mass="10208">MQRIVIVGISVLAMSFGMAPLAQAAPLPVYRSLAECNRDANTRNTTVSFPINNDYFSCKQVGWVPNGVAGCPPVQGLKDDGCIGDYYQVIENRL</sequence>
<dbReference type="RefSeq" id="WP_345653142.1">
    <property type="nucleotide sequence ID" value="NZ_BAABLY010000086.1"/>
</dbReference>